<protein>
    <submittedName>
        <fullName evidence="1">Uncharacterized protein</fullName>
    </submittedName>
</protein>
<evidence type="ECO:0000313" key="1">
    <source>
        <dbReference type="EMBL" id="RPD62247.1"/>
    </source>
</evidence>
<dbReference type="Proteomes" id="UP000313359">
    <property type="component" value="Unassembled WGS sequence"/>
</dbReference>
<reference evidence="1" key="1">
    <citation type="journal article" date="2018" name="Genome Biol. Evol.">
        <title>Genomics and development of Lentinus tigrinus, a white-rot wood-decaying mushroom with dimorphic fruiting bodies.</title>
        <authorList>
            <person name="Wu B."/>
            <person name="Xu Z."/>
            <person name="Knudson A."/>
            <person name="Carlson A."/>
            <person name="Chen N."/>
            <person name="Kovaka S."/>
            <person name="LaButti K."/>
            <person name="Lipzen A."/>
            <person name="Pennachio C."/>
            <person name="Riley R."/>
            <person name="Schakwitz W."/>
            <person name="Umezawa K."/>
            <person name="Ohm R.A."/>
            <person name="Grigoriev I.V."/>
            <person name="Nagy L.G."/>
            <person name="Gibbons J."/>
            <person name="Hibbett D."/>
        </authorList>
    </citation>
    <scope>NUCLEOTIDE SEQUENCE [LARGE SCALE GENOMIC DNA]</scope>
    <source>
        <strain evidence="1">ALCF2SS1-6</strain>
    </source>
</reference>
<gene>
    <name evidence="1" type="ORF">L227DRAFT_30240</name>
</gene>
<name>A0A5C2SG62_9APHY</name>
<evidence type="ECO:0000313" key="2">
    <source>
        <dbReference type="Proteomes" id="UP000313359"/>
    </source>
</evidence>
<organism evidence="1 2">
    <name type="scientific">Lentinus tigrinus ALCF2SS1-6</name>
    <dbReference type="NCBI Taxonomy" id="1328759"/>
    <lineage>
        <taxon>Eukaryota</taxon>
        <taxon>Fungi</taxon>
        <taxon>Dikarya</taxon>
        <taxon>Basidiomycota</taxon>
        <taxon>Agaricomycotina</taxon>
        <taxon>Agaricomycetes</taxon>
        <taxon>Polyporales</taxon>
        <taxon>Polyporaceae</taxon>
        <taxon>Lentinus</taxon>
    </lineage>
</organism>
<proteinExistence type="predicted"/>
<sequence length="165" mass="18404">MKWSILPGQRWPRCGPSPRCRVRTTEGLSGGNAPRRTWLLHVHTAESIRSVCALRARRSVRLKLQPVRRRRVNSQLPKSAGLMDCRVGVCTWHPSPASGVIASLVPSSSCLVFSILCIRRRPRLIKLISTGYPWLSSGSAWPRWWFGSTYAARELSAGEPGSKTT</sequence>
<keyword evidence="2" id="KW-1185">Reference proteome</keyword>
<dbReference type="AlphaFoldDB" id="A0A5C2SG62"/>
<accession>A0A5C2SG62</accession>
<dbReference type="EMBL" id="ML122259">
    <property type="protein sequence ID" value="RPD62247.1"/>
    <property type="molecule type" value="Genomic_DNA"/>
</dbReference>